<evidence type="ECO:0000313" key="3">
    <source>
        <dbReference type="EMBL" id="CAG2197221.1"/>
    </source>
</evidence>
<gene>
    <name evidence="3" type="ORF">MEDL_12049</name>
</gene>
<sequence length="226" mass="26030">MHNCEPCKALTKNSTLIHYCVNCAEALCLNCTEHHRVQKISRTHEVLDIGMRPKHMNISDKRCSKHGNLPFEYFCIDHDSLFCKECQVESHRSCQKIMSVDIASKGIKSSQSFIDAMELIEHISMAIPIISIDRHTLIESIEMEASMVKDEIMKLKAISLIESLEKSLIEDLKQKEENIVTNAKGIHDEIQDIERMTKEKSTCLIKWRNMDLKNKLSLLFILAKLF</sequence>
<proteinExistence type="predicted"/>
<dbReference type="InterPro" id="IPR000315">
    <property type="entry name" value="Znf_B-box"/>
</dbReference>
<dbReference type="PROSITE" id="PS50119">
    <property type="entry name" value="ZF_BBOX"/>
    <property type="match status" value="2"/>
</dbReference>
<dbReference type="PANTHER" id="PTHR25462">
    <property type="entry name" value="BONUS, ISOFORM C-RELATED"/>
    <property type="match status" value="1"/>
</dbReference>
<dbReference type="SMART" id="SM00336">
    <property type="entry name" value="BBOX"/>
    <property type="match status" value="2"/>
</dbReference>
<reference evidence="3" key="1">
    <citation type="submission" date="2021-03" db="EMBL/GenBank/DDBJ databases">
        <authorList>
            <person name="Bekaert M."/>
        </authorList>
    </citation>
    <scope>NUCLEOTIDE SEQUENCE</scope>
</reference>
<protein>
    <recommendedName>
        <fullName evidence="2">B box-type domain-containing protein</fullName>
    </recommendedName>
</protein>
<name>A0A8S3QKS6_MYTED</name>
<feature type="domain" description="B box-type" evidence="2">
    <location>
        <begin position="58"/>
        <end position="102"/>
    </location>
</feature>
<accession>A0A8S3QKS6</accession>
<dbReference type="AlphaFoldDB" id="A0A8S3QKS6"/>
<dbReference type="SUPFAM" id="SSF57845">
    <property type="entry name" value="B-box zinc-binding domain"/>
    <property type="match status" value="1"/>
</dbReference>
<dbReference type="GO" id="GO:0008270">
    <property type="term" value="F:zinc ion binding"/>
    <property type="evidence" value="ECO:0007669"/>
    <property type="project" value="UniProtKB-KW"/>
</dbReference>
<dbReference type="Proteomes" id="UP000683360">
    <property type="component" value="Unassembled WGS sequence"/>
</dbReference>
<keyword evidence="4" id="KW-1185">Reference proteome</keyword>
<dbReference type="Pfam" id="PF00643">
    <property type="entry name" value="zf-B_box"/>
    <property type="match status" value="1"/>
</dbReference>
<keyword evidence="1" id="KW-0863">Zinc-finger</keyword>
<keyword evidence="1" id="KW-0479">Metal-binding</keyword>
<evidence type="ECO:0000259" key="2">
    <source>
        <dbReference type="PROSITE" id="PS50119"/>
    </source>
</evidence>
<dbReference type="InterPro" id="IPR047153">
    <property type="entry name" value="TRIM45/56/19-like"/>
</dbReference>
<comment type="caution">
    <text evidence="3">The sequence shown here is derived from an EMBL/GenBank/DDBJ whole genome shotgun (WGS) entry which is preliminary data.</text>
</comment>
<organism evidence="3 4">
    <name type="scientific">Mytilus edulis</name>
    <name type="common">Blue mussel</name>
    <dbReference type="NCBI Taxonomy" id="6550"/>
    <lineage>
        <taxon>Eukaryota</taxon>
        <taxon>Metazoa</taxon>
        <taxon>Spiralia</taxon>
        <taxon>Lophotrochozoa</taxon>
        <taxon>Mollusca</taxon>
        <taxon>Bivalvia</taxon>
        <taxon>Autobranchia</taxon>
        <taxon>Pteriomorphia</taxon>
        <taxon>Mytilida</taxon>
        <taxon>Mytiloidea</taxon>
        <taxon>Mytilidae</taxon>
        <taxon>Mytilinae</taxon>
        <taxon>Mytilus</taxon>
    </lineage>
</organism>
<dbReference type="Gene3D" id="3.30.160.60">
    <property type="entry name" value="Classic Zinc Finger"/>
    <property type="match status" value="1"/>
</dbReference>
<evidence type="ECO:0000256" key="1">
    <source>
        <dbReference type="PROSITE-ProRule" id="PRU00024"/>
    </source>
</evidence>
<dbReference type="EMBL" id="CAJPWZ010000642">
    <property type="protein sequence ID" value="CAG2197221.1"/>
    <property type="molecule type" value="Genomic_DNA"/>
</dbReference>
<feature type="domain" description="B box-type" evidence="2">
    <location>
        <begin position="1"/>
        <end position="49"/>
    </location>
</feature>
<dbReference type="PANTHER" id="PTHR25462:SF296">
    <property type="entry name" value="MEIOTIC P26, ISOFORM F"/>
    <property type="match status" value="1"/>
</dbReference>
<keyword evidence="1" id="KW-0862">Zinc</keyword>
<evidence type="ECO:0000313" key="4">
    <source>
        <dbReference type="Proteomes" id="UP000683360"/>
    </source>
</evidence>
<dbReference type="OrthoDB" id="10349446at2759"/>